<dbReference type="Gene3D" id="1.10.3720.10">
    <property type="entry name" value="MetI-like"/>
    <property type="match status" value="1"/>
</dbReference>
<keyword evidence="4 7" id="KW-0812">Transmembrane</keyword>
<evidence type="ECO:0000313" key="10">
    <source>
        <dbReference type="Proteomes" id="UP000657006"/>
    </source>
</evidence>
<feature type="transmembrane region" description="Helical" evidence="7">
    <location>
        <begin position="21"/>
        <end position="45"/>
    </location>
</feature>
<keyword evidence="10" id="KW-1185">Reference proteome</keyword>
<dbReference type="PANTHER" id="PTHR43744">
    <property type="entry name" value="ABC TRANSPORTER PERMEASE PROTEIN MG189-RELATED-RELATED"/>
    <property type="match status" value="1"/>
</dbReference>
<dbReference type="CDD" id="cd06261">
    <property type="entry name" value="TM_PBP2"/>
    <property type="match status" value="1"/>
</dbReference>
<dbReference type="Proteomes" id="UP000657006">
    <property type="component" value="Unassembled WGS sequence"/>
</dbReference>
<keyword evidence="3" id="KW-1003">Cell membrane</keyword>
<dbReference type="AlphaFoldDB" id="A0A926DX42"/>
<feature type="domain" description="ABC transmembrane type-1" evidence="8">
    <location>
        <begin position="85"/>
        <end position="297"/>
    </location>
</feature>
<reference evidence="9" key="1">
    <citation type="submission" date="2020-08" db="EMBL/GenBank/DDBJ databases">
        <title>Genome public.</title>
        <authorList>
            <person name="Liu C."/>
            <person name="Sun Q."/>
        </authorList>
    </citation>
    <scope>NUCLEOTIDE SEQUENCE</scope>
    <source>
        <strain evidence="9">NSJ-32</strain>
    </source>
</reference>
<dbReference type="InterPro" id="IPR035906">
    <property type="entry name" value="MetI-like_sf"/>
</dbReference>
<feature type="transmembrane region" description="Helical" evidence="7">
    <location>
        <begin position="89"/>
        <end position="111"/>
    </location>
</feature>
<dbReference type="GO" id="GO:0055085">
    <property type="term" value="P:transmembrane transport"/>
    <property type="evidence" value="ECO:0007669"/>
    <property type="project" value="InterPro"/>
</dbReference>
<dbReference type="SUPFAM" id="SSF161098">
    <property type="entry name" value="MetI-like"/>
    <property type="match status" value="1"/>
</dbReference>
<proteinExistence type="inferred from homology"/>
<evidence type="ECO:0000256" key="4">
    <source>
        <dbReference type="ARBA" id="ARBA00022692"/>
    </source>
</evidence>
<keyword evidence="5 7" id="KW-1133">Transmembrane helix</keyword>
<evidence type="ECO:0000256" key="6">
    <source>
        <dbReference type="ARBA" id="ARBA00023136"/>
    </source>
</evidence>
<evidence type="ECO:0000256" key="1">
    <source>
        <dbReference type="ARBA" id="ARBA00004651"/>
    </source>
</evidence>
<evidence type="ECO:0000256" key="5">
    <source>
        <dbReference type="ARBA" id="ARBA00022989"/>
    </source>
</evidence>
<dbReference type="EMBL" id="JACRSQ010000033">
    <property type="protein sequence ID" value="MBC8544830.1"/>
    <property type="molecule type" value="Genomic_DNA"/>
</dbReference>
<dbReference type="GO" id="GO:0005886">
    <property type="term" value="C:plasma membrane"/>
    <property type="evidence" value="ECO:0007669"/>
    <property type="project" value="UniProtKB-SubCell"/>
</dbReference>
<dbReference type="PROSITE" id="PS50928">
    <property type="entry name" value="ABC_TM1"/>
    <property type="match status" value="1"/>
</dbReference>
<keyword evidence="6 7" id="KW-0472">Membrane</keyword>
<comment type="subcellular location">
    <subcellularLocation>
        <location evidence="1 7">Cell membrane</location>
        <topology evidence="1 7">Multi-pass membrane protein</topology>
    </subcellularLocation>
</comment>
<dbReference type="InterPro" id="IPR000515">
    <property type="entry name" value="MetI-like"/>
</dbReference>
<dbReference type="PANTHER" id="PTHR43744:SF9">
    <property type="entry name" value="POLYGALACTURONAN_RHAMNOGALACTURONAN TRANSPORT SYSTEM PERMEASE PROTEIN YTCP"/>
    <property type="match status" value="1"/>
</dbReference>
<evidence type="ECO:0000256" key="2">
    <source>
        <dbReference type="ARBA" id="ARBA00022448"/>
    </source>
</evidence>
<evidence type="ECO:0000313" key="9">
    <source>
        <dbReference type="EMBL" id="MBC8544830.1"/>
    </source>
</evidence>
<feature type="transmembrane region" description="Helical" evidence="7">
    <location>
        <begin position="123"/>
        <end position="145"/>
    </location>
</feature>
<dbReference type="RefSeq" id="WP_177719908.1">
    <property type="nucleotide sequence ID" value="NZ_JACRSQ010000033.1"/>
</dbReference>
<evidence type="ECO:0000259" key="8">
    <source>
        <dbReference type="PROSITE" id="PS50928"/>
    </source>
</evidence>
<comment type="caution">
    <text evidence="9">The sequence shown here is derived from an EMBL/GenBank/DDBJ whole genome shotgun (WGS) entry which is preliminary data.</text>
</comment>
<organism evidence="9 10">
    <name type="scientific">Bianquea renquensis</name>
    <dbReference type="NCBI Taxonomy" id="2763661"/>
    <lineage>
        <taxon>Bacteria</taxon>
        <taxon>Bacillati</taxon>
        <taxon>Bacillota</taxon>
        <taxon>Clostridia</taxon>
        <taxon>Eubacteriales</taxon>
        <taxon>Bianqueaceae</taxon>
        <taxon>Bianquea</taxon>
    </lineage>
</organism>
<feature type="transmembrane region" description="Helical" evidence="7">
    <location>
        <begin position="206"/>
        <end position="229"/>
    </location>
</feature>
<gene>
    <name evidence="9" type="ORF">H8730_14875</name>
</gene>
<accession>A0A926DX42</accession>
<dbReference type="Pfam" id="PF00528">
    <property type="entry name" value="BPD_transp_1"/>
    <property type="match status" value="1"/>
</dbReference>
<evidence type="ECO:0000256" key="7">
    <source>
        <dbReference type="RuleBase" id="RU363032"/>
    </source>
</evidence>
<protein>
    <submittedName>
        <fullName evidence="9">Carbohydrate ABC transporter permease</fullName>
    </submittedName>
</protein>
<keyword evidence="2 7" id="KW-0813">Transport</keyword>
<evidence type="ECO:0000256" key="3">
    <source>
        <dbReference type="ARBA" id="ARBA00022475"/>
    </source>
</evidence>
<feature type="transmembrane region" description="Helical" evidence="7">
    <location>
        <begin position="273"/>
        <end position="293"/>
    </location>
</feature>
<name>A0A926DX42_9FIRM</name>
<sequence length="308" mass="34509">MTGTRKRHKSKKIRLTVPDRIYMGCIYTFLGLFTLAVLYPLIYVISASFSSPTALIRGKVVLLPVDPGLQGYQAIFATSQVWTGYGNSIIYTAVYAVLSVMLTMMVGYPLTRKEFPAKKLVTVLYTITMFIGGGMIPAYLLILKLHLMDTMWALILPGLTGAWNVIITRTFIKSSIPEELFEATSIDGGSYFQCFFYMVLPLSKPIMAVLALSAATSMWNSYFSALLYINTPSKFPLQLILRNILVQNNVDFTAIDKMGSITDMMQKQYLSELLKYSLIVVSSIPLLIFYPFIQKYFIKGVMVGSIKG</sequence>
<comment type="similarity">
    <text evidence="7">Belongs to the binding-protein-dependent transport system permease family.</text>
</comment>